<evidence type="ECO:0000313" key="1">
    <source>
        <dbReference type="EMBL" id="KAI3769080.1"/>
    </source>
</evidence>
<gene>
    <name evidence="1" type="ORF">L6452_00176</name>
</gene>
<proteinExistence type="predicted"/>
<accession>A0ACB9FD54</accession>
<evidence type="ECO:0000313" key="2">
    <source>
        <dbReference type="Proteomes" id="UP001055879"/>
    </source>
</evidence>
<keyword evidence="2" id="KW-1185">Reference proteome</keyword>
<reference evidence="2" key="1">
    <citation type="journal article" date="2022" name="Mol. Ecol. Resour.">
        <title>The genomes of chicory, endive, great burdock and yacon provide insights into Asteraceae palaeo-polyploidization history and plant inulin production.</title>
        <authorList>
            <person name="Fan W."/>
            <person name="Wang S."/>
            <person name="Wang H."/>
            <person name="Wang A."/>
            <person name="Jiang F."/>
            <person name="Liu H."/>
            <person name="Zhao H."/>
            <person name="Xu D."/>
            <person name="Zhang Y."/>
        </authorList>
    </citation>
    <scope>NUCLEOTIDE SEQUENCE [LARGE SCALE GENOMIC DNA]</scope>
    <source>
        <strain evidence="2">cv. Niubang</strain>
    </source>
</reference>
<name>A0ACB9FD54_ARCLA</name>
<comment type="caution">
    <text evidence="1">The sequence shown here is derived from an EMBL/GenBank/DDBJ whole genome shotgun (WGS) entry which is preliminary data.</text>
</comment>
<dbReference type="Proteomes" id="UP001055879">
    <property type="component" value="Linkage Group LG01"/>
</dbReference>
<organism evidence="1 2">
    <name type="scientific">Arctium lappa</name>
    <name type="common">Greater burdock</name>
    <name type="synonym">Lappa major</name>
    <dbReference type="NCBI Taxonomy" id="4217"/>
    <lineage>
        <taxon>Eukaryota</taxon>
        <taxon>Viridiplantae</taxon>
        <taxon>Streptophyta</taxon>
        <taxon>Embryophyta</taxon>
        <taxon>Tracheophyta</taxon>
        <taxon>Spermatophyta</taxon>
        <taxon>Magnoliopsida</taxon>
        <taxon>eudicotyledons</taxon>
        <taxon>Gunneridae</taxon>
        <taxon>Pentapetalae</taxon>
        <taxon>asterids</taxon>
        <taxon>campanulids</taxon>
        <taxon>Asterales</taxon>
        <taxon>Asteraceae</taxon>
        <taxon>Carduoideae</taxon>
        <taxon>Cardueae</taxon>
        <taxon>Arctiinae</taxon>
        <taxon>Arctium</taxon>
    </lineage>
</organism>
<reference evidence="1 2" key="2">
    <citation type="journal article" date="2022" name="Mol. Ecol. Resour.">
        <title>The genomes of chicory, endive, great burdock and yacon provide insights into Asteraceae paleo-polyploidization history and plant inulin production.</title>
        <authorList>
            <person name="Fan W."/>
            <person name="Wang S."/>
            <person name="Wang H."/>
            <person name="Wang A."/>
            <person name="Jiang F."/>
            <person name="Liu H."/>
            <person name="Zhao H."/>
            <person name="Xu D."/>
            <person name="Zhang Y."/>
        </authorList>
    </citation>
    <scope>NUCLEOTIDE SEQUENCE [LARGE SCALE GENOMIC DNA]</scope>
    <source>
        <strain evidence="2">cv. Niubang</strain>
    </source>
</reference>
<sequence>MLPLKQTPTKTHTHTLDDFLLSPPCQWRSKLYSSLSPPPNSTPRHHNSLTPPQSTGGPPPVAHNHFIKPSLCKSDFPRHQPNP</sequence>
<dbReference type="EMBL" id="CM042047">
    <property type="protein sequence ID" value="KAI3769080.1"/>
    <property type="molecule type" value="Genomic_DNA"/>
</dbReference>
<protein>
    <submittedName>
        <fullName evidence="1">Uncharacterized protein</fullName>
    </submittedName>
</protein>